<proteinExistence type="predicted"/>
<name>A0A0E9LY18_9BACT</name>
<protein>
    <submittedName>
        <fullName evidence="2">Putative ATP-dependent DNA helicase</fullName>
    </submittedName>
</protein>
<keyword evidence="2" id="KW-0547">Nucleotide-binding</keyword>
<dbReference type="Proteomes" id="UP000032900">
    <property type="component" value="Unassembled WGS sequence"/>
</dbReference>
<dbReference type="InterPro" id="IPR038461">
    <property type="entry name" value="Schlafen_AlbA_2_dom_sf"/>
</dbReference>
<dbReference type="Pfam" id="PF04326">
    <property type="entry name" value="SLFN_AlbA_2"/>
    <property type="match status" value="1"/>
</dbReference>
<dbReference type="EMBL" id="BAZW01000018">
    <property type="protein sequence ID" value="GAO30149.1"/>
    <property type="molecule type" value="Genomic_DNA"/>
</dbReference>
<dbReference type="GO" id="GO:0004386">
    <property type="term" value="F:helicase activity"/>
    <property type="evidence" value="ECO:0007669"/>
    <property type="project" value="UniProtKB-KW"/>
</dbReference>
<dbReference type="InterPro" id="IPR007421">
    <property type="entry name" value="Schlafen_AlbA_2_dom"/>
</dbReference>
<reference evidence="2 3" key="1">
    <citation type="journal article" date="2015" name="Microbes Environ.">
        <title>Distribution and evolution of nitrogen fixation genes in the phylum bacteroidetes.</title>
        <authorList>
            <person name="Inoue J."/>
            <person name="Oshima K."/>
            <person name="Suda W."/>
            <person name="Sakamoto M."/>
            <person name="Iino T."/>
            <person name="Noda S."/>
            <person name="Hongoh Y."/>
            <person name="Hattori M."/>
            <person name="Ohkuma M."/>
        </authorList>
    </citation>
    <scope>NUCLEOTIDE SEQUENCE [LARGE SCALE GENOMIC DNA]</scope>
    <source>
        <strain evidence="2">JCM 15548</strain>
    </source>
</reference>
<comment type="caution">
    <text evidence="2">The sequence shown here is derived from an EMBL/GenBank/DDBJ whole genome shotgun (WGS) entry which is preliminary data.</text>
</comment>
<keyword evidence="3" id="KW-1185">Reference proteome</keyword>
<dbReference type="PANTHER" id="PTHR30595">
    <property type="entry name" value="GLPR-RELATED TRANSCRIPTIONAL REPRESSOR"/>
    <property type="match status" value="1"/>
</dbReference>
<dbReference type="OrthoDB" id="9810282at2"/>
<organism evidence="2 3">
    <name type="scientific">Geofilum rubicundum JCM 15548</name>
    <dbReference type="NCBI Taxonomy" id="1236989"/>
    <lineage>
        <taxon>Bacteria</taxon>
        <taxon>Pseudomonadati</taxon>
        <taxon>Bacteroidota</taxon>
        <taxon>Bacteroidia</taxon>
        <taxon>Marinilabiliales</taxon>
        <taxon>Marinilabiliaceae</taxon>
        <taxon>Geofilum</taxon>
    </lineage>
</organism>
<feature type="domain" description="Schlafen AlbA-2" evidence="1">
    <location>
        <begin position="13"/>
        <end position="126"/>
    </location>
</feature>
<evidence type="ECO:0000313" key="2">
    <source>
        <dbReference type="EMBL" id="GAO30149.1"/>
    </source>
</evidence>
<evidence type="ECO:0000259" key="1">
    <source>
        <dbReference type="Pfam" id="PF04326"/>
    </source>
</evidence>
<sequence length="221" mass="24899">MSKTLKELIAEGEHQTQDFKYAINDSKKIARSLAAFANTNGGRLLVGVKDNGRVAGVSSDEEYYMIEAAASMYCQPPVPFETALWEEDGKTVLEVLVPKSENKPHKAPTKEGDYKVYVRVNDQNILANSVLLKVWSRQKRKQGTFLKLTQAENILLAYLSDHPHISMSAFQRLAGVNRWTAEKIIVNLLVIQVLEMELSEKHCLYKLRPVKKSDPKSSPKP</sequence>
<keyword evidence="2" id="KW-0347">Helicase</keyword>
<dbReference type="STRING" id="1236989.JCM15548_12402"/>
<dbReference type="AlphaFoldDB" id="A0A0E9LY18"/>
<accession>A0A0E9LY18</accession>
<keyword evidence="2" id="KW-0067">ATP-binding</keyword>
<gene>
    <name evidence="2" type="ORF">JCM15548_12402</name>
</gene>
<dbReference type="RefSeq" id="WP_062124918.1">
    <property type="nucleotide sequence ID" value="NZ_BAZW01000018.1"/>
</dbReference>
<dbReference type="PANTHER" id="PTHR30595:SF6">
    <property type="entry name" value="SCHLAFEN ALBA-2 DOMAIN-CONTAINING PROTEIN"/>
    <property type="match status" value="1"/>
</dbReference>
<keyword evidence="2" id="KW-0378">Hydrolase</keyword>
<dbReference type="Gene3D" id="3.30.950.30">
    <property type="entry name" value="Schlafen, AAA domain"/>
    <property type="match status" value="1"/>
</dbReference>
<evidence type="ECO:0000313" key="3">
    <source>
        <dbReference type="Proteomes" id="UP000032900"/>
    </source>
</evidence>